<protein>
    <submittedName>
        <fullName evidence="2">ECF transporter S component</fullName>
    </submittedName>
</protein>
<dbReference type="EMBL" id="VULX01000029">
    <property type="protein sequence ID" value="MSR92365.1"/>
    <property type="molecule type" value="Genomic_DNA"/>
</dbReference>
<dbReference type="GO" id="GO:0022857">
    <property type="term" value="F:transmembrane transporter activity"/>
    <property type="evidence" value="ECO:0007669"/>
    <property type="project" value="InterPro"/>
</dbReference>
<gene>
    <name evidence="2" type="ORF">FYJ33_13435</name>
</gene>
<dbReference type="RefSeq" id="WP_154532264.1">
    <property type="nucleotide sequence ID" value="NZ_VULX01000029.1"/>
</dbReference>
<dbReference type="Gene3D" id="1.10.1760.20">
    <property type="match status" value="1"/>
</dbReference>
<evidence type="ECO:0000313" key="2">
    <source>
        <dbReference type="EMBL" id="MSR92365.1"/>
    </source>
</evidence>
<keyword evidence="1" id="KW-0472">Membrane</keyword>
<accession>A0A7X2N0B5</accession>
<dbReference type="Proteomes" id="UP000460287">
    <property type="component" value="Unassembled WGS sequence"/>
</dbReference>
<feature type="transmembrane region" description="Helical" evidence="1">
    <location>
        <begin position="12"/>
        <end position="32"/>
    </location>
</feature>
<reference evidence="2 3" key="1">
    <citation type="submission" date="2019-08" db="EMBL/GenBank/DDBJ databases">
        <title>In-depth cultivation of the pig gut microbiome towards novel bacterial diversity and tailored functional studies.</title>
        <authorList>
            <person name="Wylensek D."/>
            <person name="Hitch T.C.A."/>
            <person name="Clavel T."/>
        </authorList>
    </citation>
    <scope>NUCLEOTIDE SEQUENCE [LARGE SCALE GENOMIC DNA]</scope>
    <source>
        <strain evidence="2 3">WCA-383-APC-5B</strain>
    </source>
</reference>
<keyword evidence="1" id="KW-0812">Transmembrane</keyword>
<feature type="transmembrane region" description="Helical" evidence="1">
    <location>
        <begin position="106"/>
        <end position="129"/>
    </location>
</feature>
<comment type="caution">
    <text evidence="2">The sequence shown here is derived from an EMBL/GenBank/DDBJ whole genome shotgun (WGS) entry which is preliminary data.</text>
</comment>
<sequence>MNKSLLKNKLNTASLVLIPVAVGINYIGKAFAQSLKLPLWLGSIGTAISSMLAGPVIGAICGAINNLVYGLTDVMSMPYALTSVFIGASIGILARKNKLSSIPKVIFAGLLVAVIAAVVSTPLNIIFWAGTTGNVWGDGVFTVMMANHIPEWISSFVDEFIIDVPDKIITMLVAYEIVKNLPDSLTLLYKNNEQIEEL</sequence>
<keyword evidence="1" id="KW-1133">Transmembrane helix</keyword>
<name>A0A7X2N0B5_9CLOT</name>
<proteinExistence type="predicted"/>
<feature type="transmembrane region" description="Helical" evidence="1">
    <location>
        <begin position="39"/>
        <end position="65"/>
    </location>
</feature>
<evidence type="ECO:0000256" key="1">
    <source>
        <dbReference type="SAM" id="Phobius"/>
    </source>
</evidence>
<evidence type="ECO:0000313" key="3">
    <source>
        <dbReference type="Proteomes" id="UP000460287"/>
    </source>
</evidence>
<keyword evidence="3" id="KW-1185">Reference proteome</keyword>
<organism evidence="2 3">
    <name type="scientific">Inconstantimicrobium porci</name>
    <dbReference type="NCBI Taxonomy" id="2652291"/>
    <lineage>
        <taxon>Bacteria</taxon>
        <taxon>Bacillati</taxon>
        <taxon>Bacillota</taxon>
        <taxon>Clostridia</taxon>
        <taxon>Eubacteriales</taxon>
        <taxon>Clostridiaceae</taxon>
        <taxon>Inconstantimicrobium</taxon>
    </lineage>
</organism>
<feature type="transmembrane region" description="Helical" evidence="1">
    <location>
        <begin position="77"/>
        <end position="94"/>
    </location>
</feature>
<dbReference type="AlphaFoldDB" id="A0A7X2N0B5"/>